<dbReference type="InterPro" id="IPR002110">
    <property type="entry name" value="Ankyrin_rpt"/>
</dbReference>
<keyword evidence="5" id="KW-1185">Reference proteome</keyword>
<sequence>MTKGFEEAQEKAELDLDLPKLPEEIWIKILSFLDIQDLPNAALTSQLFSVLIKDNWLWQQCYLHYFPHHFQQAKNDNPVSWKLLFQEKESQEYKHLEPYFKKLFIAAKEGKIQESTIQELSLEDFLQKDASGYSLLYWIKKYNDQQSLNLVYQRALKFYQKSDYEIDTKKELGQSTILHWAIFCHQPLEQIELLIQQDAKITHPTLLHCAVLYDNLPALNLLLKKLLEQGAEINPKENNGWTPLHCAANKGHLKILNLLLEKLLEQDAEINPKDNEGWTPLHWAAKNGHLEIVKLLLEKLLEQGAEISPKDDDGWTPLHCAAKYGHLKIFNLLLEKLLKQGAEINPKDNEDWTPLHWAAQNGHLKIFNLLLEKLLEQGAEISPKDNEGRTPLDWAARNGHLEVVKLLLEKRDNFLIYDSFGKPAENSSKNTYIRELLNTFKIKWQTFAAQLYGRNATDNELQQLRSYYNADEKQLILTGAAGVDRGKLLYELLTKPLIFDSSSLLAFAQNGGKEVVVAYIQTLGEEEQRELIESILKKETPLGEFFWMQRGWTTPKLGHGQLAVLQKLLTQLDSNEEADYRKSQTSQSCFGLFFNFFTFKPVQGGLSDIKGQIISTNK</sequence>
<evidence type="ECO:0000256" key="1">
    <source>
        <dbReference type="ARBA" id="ARBA00022737"/>
    </source>
</evidence>
<dbReference type="SUPFAM" id="SSF81383">
    <property type="entry name" value="F-box domain"/>
    <property type="match status" value="1"/>
</dbReference>
<dbReference type="PROSITE" id="PS50088">
    <property type="entry name" value="ANK_REPEAT"/>
    <property type="match status" value="6"/>
</dbReference>
<evidence type="ECO:0000259" key="3">
    <source>
        <dbReference type="PROSITE" id="PS50181"/>
    </source>
</evidence>
<dbReference type="EMBL" id="LNYO01000024">
    <property type="protein sequence ID" value="KTD33018.1"/>
    <property type="molecule type" value="Genomic_DNA"/>
</dbReference>
<dbReference type="AlphaFoldDB" id="A0A0W0WL22"/>
<dbReference type="SMART" id="SM00256">
    <property type="entry name" value="FBOX"/>
    <property type="match status" value="1"/>
</dbReference>
<dbReference type="OrthoDB" id="5632076at2"/>
<dbReference type="PANTHER" id="PTHR24161">
    <property type="entry name" value="ANK_REP_REGION DOMAIN-CONTAINING PROTEIN-RELATED"/>
    <property type="match status" value="1"/>
</dbReference>
<feature type="repeat" description="ANK" evidence="2">
    <location>
        <begin position="313"/>
        <end position="349"/>
    </location>
</feature>
<dbReference type="InterPro" id="IPR001810">
    <property type="entry name" value="F-box_dom"/>
</dbReference>
<dbReference type="Pfam" id="PF12937">
    <property type="entry name" value="F-box-like"/>
    <property type="match status" value="1"/>
</dbReference>
<dbReference type="PROSITE" id="PS50181">
    <property type="entry name" value="FBOX"/>
    <property type="match status" value="1"/>
</dbReference>
<dbReference type="STRING" id="45070.Lnau_2666"/>
<evidence type="ECO:0000256" key="2">
    <source>
        <dbReference type="PROSITE-ProRule" id="PRU00023"/>
    </source>
</evidence>
<feature type="repeat" description="ANK" evidence="2">
    <location>
        <begin position="276"/>
        <end position="312"/>
    </location>
</feature>
<dbReference type="PANTHER" id="PTHR24161:SF121">
    <property type="entry name" value="M-PHASE PHOSPHOPROTEIN 8"/>
    <property type="match status" value="1"/>
</dbReference>
<feature type="repeat" description="ANK" evidence="2">
    <location>
        <begin position="202"/>
        <end position="238"/>
    </location>
</feature>
<dbReference type="PROSITE" id="PS50297">
    <property type="entry name" value="ANK_REP_REGION"/>
    <property type="match status" value="5"/>
</dbReference>
<dbReference type="InterPro" id="IPR036047">
    <property type="entry name" value="F-box-like_dom_sf"/>
</dbReference>
<dbReference type="PATRIC" id="fig|45070.6.peg.2812"/>
<dbReference type="Pfam" id="PF12796">
    <property type="entry name" value="Ank_2"/>
    <property type="match status" value="2"/>
</dbReference>
<dbReference type="Proteomes" id="UP000054725">
    <property type="component" value="Unassembled WGS sequence"/>
</dbReference>
<comment type="caution">
    <text evidence="4">The sequence shown here is derived from an EMBL/GenBank/DDBJ whole genome shotgun (WGS) entry which is preliminary data.</text>
</comment>
<feature type="repeat" description="ANK" evidence="2">
    <location>
        <begin position="239"/>
        <end position="275"/>
    </location>
</feature>
<evidence type="ECO:0000313" key="4">
    <source>
        <dbReference type="EMBL" id="KTD33018.1"/>
    </source>
</evidence>
<dbReference type="InterPro" id="IPR036770">
    <property type="entry name" value="Ankyrin_rpt-contain_sf"/>
</dbReference>
<organism evidence="4 5">
    <name type="scientific">Legionella nautarum</name>
    <dbReference type="NCBI Taxonomy" id="45070"/>
    <lineage>
        <taxon>Bacteria</taxon>
        <taxon>Pseudomonadati</taxon>
        <taxon>Pseudomonadota</taxon>
        <taxon>Gammaproteobacteria</taxon>
        <taxon>Legionellales</taxon>
        <taxon>Legionellaceae</taxon>
        <taxon>Legionella</taxon>
    </lineage>
</organism>
<protein>
    <submittedName>
        <fullName evidence="4">Ankyrin repeat protein</fullName>
    </submittedName>
</protein>
<dbReference type="Gene3D" id="1.20.1280.50">
    <property type="match status" value="1"/>
</dbReference>
<dbReference type="RefSeq" id="WP_058505648.1">
    <property type="nucleotide sequence ID" value="NZ_LNYO01000024.1"/>
</dbReference>
<dbReference type="PRINTS" id="PR01415">
    <property type="entry name" value="ANKYRIN"/>
</dbReference>
<dbReference type="SUPFAM" id="SSF48403">
    <property type="entry name" value="Ankyrin repeat"/>
    <property type="match status" value="1"/>
</dbReference>
<keyword evidence="2" id="KW-0040">ANK repeat</keyword>
<name>A0A0W0WL22_9GAMM</name>
<evidence type="ECO:0000313" key="5">
    <source>
        <dbReference type="Proteomes" id="UP000054725"/>
    </source>
</evidence>
<feature type="repeat" description="ANK" evidence="2">
    <location>
        <begin position="387"/>
        <end position="419"/>
    </location>
</feature>
<gene>
    <name evidence="4" type="ORF">Lnau_2666</name>
</gene>
<reference evidence="4 5" key="1">
    <citation type="submission" date="2015-11" db="EMBL/GenBank/DDBJ databases">
        <title>Genomic analysis of 38 Legionella species identifies large and diverse effector repertoires.</title>
        <authorList>
            <person name="Burstein D."/>
            <person name="Amaro F."/>
            <person name="Zusman T."/>
            <person name="Lifshitz Z."/>
            <person name="Cohen O."/>
            <person name="Gilbert J.A."/>
            <person name="Pupko T."/>
            <person name="Shuman H.A."/>
            <person name="Segal G."/>
        </authorList>
    </citation>
    <scope>NUCLEOTIDE SEQUENCE [LARGE SCALE GENOMIC DNA]</scope>
    <source>
        <strain evidence="4 5">ATCC 49506</strain>
    </source>
</reference>
<feature type="repeat" description="ANK" evidence="2">
    <location>
        <begin position="350"/>
        <end position="386"/>
    </location>
</feature>
<accession>A0A0W0WL22</accession>
<dbReference type="SMART" id="SM00248">
    <property type="entry name" value="ANK"/>
    <property type="match status" value="7"/>
</dbReference>
<proteinExistence type="predicted"/>
<keyword evidence="1" id="KW-0677">Repeat</keyword>
<feature type="domain" description="F-box" evidence="3">
    <location>
        <begin position="15"/>
        <end position="61"/>
    </location>
</feature>
<dbReference type="Gene3D" id="1.25.40.20">
    <property type="entry name" value="Ankyrin repeat-containing domain"/>
    <property type="match status" value="4"/>
</dbReference>